<dbReference type="eggNOG" id="ENOG5031MZP">
    <property type="taxonomic scope" value="Bacteria"/>
</dbReference>
<reference evidence="2 3" key="1">
    <citation type="submission" date="2013-09" db="EMBL/GenBank/DDBJ databases">
        <title>Whole genome shotgun sequence of Vibrio proteolyticus NBRC 13287.</title>
        <authorList>
            <person name="Isaki S."/>
            <person name="Hosoyama A."/>
            <person name="Numata M."/>
            <person name="Hashimoto M."/>
            <person name="Hosoyama Y."/>
            <person name="Tsuchikane K."/>
            <person name="Noguchi M."/>
            <person name="Hirakata S."/>
            <person name="Ichikawa N."/>
            <person name="Ohji S."/>
            <person name="Yamazoe A."/>
            <person name="Fujita N."/>
        </authorList>
    </citation>
    <scope>NUCLEOTIDE SEQUENCE [LARGE SCALE GENOMIC DNA]</scope>
    <source>
        <strain evidence="2 3">NBRC 13287</strain>
    </source>
</reference>
<proteinExistence type="predicted"/>
<dbReference type="RefSeq" id="WP_021705574.1">
    <property type="nucleotide sequence ID" value="NZ_BATJ01000008.1"/>
</dbReference>
<name>U3BLW4_VIBPR</name>
<dbReference type="InterPro" id="IPR017737">
    <property type="entry name" value="TssE1-like"/>
</dbReference>
<dbReference type="Proteomes" id="UP000016570">
    <property type="component" value="Unassembled WGS sequence"/>
</dbReference>
<accession>U3BLW4</accession>
<evidence type="ECO:0000259" key="1">
    <source>
        <dbReference type="Pfam" id="PF04965"/>
    </source>
</evidence>
<dbReference type="SUPFAM" id="SSF160719">
    <property type="entry name" value="gpW/gp25-like"/>
    <property type="match status" value="1"/>
</dbReference>
<dbReference type="NCBIfam" id="TIGR03357">
    <property type="entry name" value="VI_zyme"/>
    <property type="match status" value="1"/>
</dbReference>
<gene>
    <name evidence="2" type="ORF">VPR01S_08_01860</name>
</gene>
<dbReference type="AlphaFoldDB" id="U3BLW4"/>
<protein>
    <recommendedName>
        <fullName evidence="1">IraD/Gp25-like domain-containing protein</fullName>
    </recommendedName>
</protein>
<dbReference type="EMBL" id="BATJ01000008">
    <property type="protein sequence ID" value="GAD67603.1"/>
    <property type="molecule type" value="Genomic_DNA"/>
</dbReference>
<keyword evidence="3" id="KW-1185">Reference proteome</keyword>
<feature type="domain" description="IraD/Gp25-like" evidence="1">
    <location>
        <begin position="20"/>
        <end position="110"/>
    </location>
</feature>
<dbReference type="Pfam" id="PF04965">
    <property type="entry name" value="GPW_gp25"/>
    <property type="match status" value="1"/>
</dbReference>
<sequence>MSFWNAFGSEEPSQTGQIIDDVRYHLTKLLESEAALVDFDDRLTEINRSNLRFGIEDVQLLSASLDHAQLALRLETWIRNFEPRLHKVSVEMTGRKAGENALTFTIIARLGKEYGEQELVFDSKIALCDLTSSLEEENYD</sequence>
<evidence type="ECO:0000313" key="2">
    <source>
        <dbReference type="EMBL" id="GAD67603.1"/>
    </source>
</evidence>
<evidence type="ECO:0000313" key="3">
    <source>
        <dbReference type="Proteomes" id="UP000016570"/>
    </source>
</evidence>
<organism evidence="2 3">
    <name type="scientific">Vibrio proteolyticus NBRC 13287</name>
    <dbReference type="NCBI Taxonomy" id="1219065"/>
    <lineage>
        <taxon>Bacteria</taxon>
        <taxon>Pseudomonadati</taxon>
        <taxon>Pseudomonadota</taxon>
        <taxon>Gammaproteobacteria</taxon>
        <taxon>Vibrionales</taxon>
        <taxon>Vibrionaceae</taxon>
        <taxon>Vibrio</taxon>
    </lineage>
</organism>
<comment type="caution">
    <text evidence="2">The sequence shown here is derived from an EMBL/GenBank/DDBJ whole genome shotgun (WGS) entry which is preliminary data.</text>
</comment>
<dbReference type="STRING" id="1219065.VPR01S_08_01860"/>
<dbReference type="InterPro" id="IPR007048">
    <property type="entry name" value="IraD/Gp25-like"/>
</dbReference>